<proteinExistence type="predicted"/>
<protein>
    <submittedName>
        <fullName evidence="1">Uncharacterized protein</fullName>
    </submittedName>
</protein>
<comment type="caution">
    <text evidence="1">The sequence shown here is derived from an EMBL/GenBank/DDBJ whole genome shotgun (WGS) entry which is preliminary data.</text>
</comment>
<evidence type="ECO:0000313" key="2">
    <source>
        <dbReference type="Proteomes" id="UP000276733"/>
    </source>
</evidence>
<dbReference type="EMBL" id="UYIQ01000001">
    <property type="protein sequence ID" value="VDG82746.1"/>
    <property type="molecule type" value="Genomic_DNA"/>
</dbReference>
<evidence type="ECO:0000313" key="1">
    <source>
        <dbReference type="EMBL" id="VDG82746.1"/>
    </source>
</evidence>
<gene>
    <name evidence="1" type="ORF">NCTC11458_02047</name>
</gene>
<dbReference type="RefSeq" id="WP_181832030.1">
    <property type="nucleotide sequence ID" value="NZ_UYIQ01000001.1"/>
</dbReference>
<dbReference type="Proteomes" id="UP000276733">
    <property type="component" value="Unassembled WGS sequence"/>
</dbReference>
<dbReference type="AlphaFoldDB" id="A0A7Z8YE59"/>
<accession>A0A7Z8YE59</accession>
<sequence length="302" mass="35661">MKQLILYLSLFCPCCCAIVAQQQKYILLDSLTANYEVKHYTLDTSPYGPKNTIEMYNVFSKLYGLNEGGDYIVLFSILPDLSSKTNWEAIDFEKIKNNLFPTKEIFRRIIHKVFNVPLKKEYDISRTKLVKKVKDKYYMSKNLWIEDFYCLDYPRDMVVATKNFILNTNQPIKPINVLKKDYKKVIPYDSFPLDRKEMSLLIPNVLENTYLSNIEEKWSDIMYYFYQFCNAGGINELVYIKDKGIVAGAYGDFFYSRGKRDILGGDWTKIINDPKNRLLWAEELKKEWADKEKEVENWKKGK</sequence>
<name>A0A7Z8YE59_CAPOC</name>
<organism evidence="1 2">
    <name type="scientific">Capnocytophaga ochracea</name>
    <dbReference type="NCBI Taxonomy" id="1018"/>
    <lineage>
        <taxon>Bacteria</taxon>
        <taxon>Pseudomonadati</taxon>
        <taxon>Bacteroidota</taxon>
        <taxon>Flavobacteriia</taxon>
        <taxon>Flavobacteriales</taxon>
        <taxon>Flavobacteriaceae</taxon>
        <taxon>Capnocytophaga</taxon>
    </lineage>
</organism>
<reference evidence="1 2" key="1">
    <citation type="submission" date="2018-11" db="EMBL/GenBank/DDBJ databases">
        <authorList>
            <consortium name="Pathogen Informatics"/>
        </authorList>
    </citation>
    <scope>NUCLEOTIDE SEQUENCE [LARGE SCALE GENOMIC DNA]</scope>
    <source>
        <strain evidence="1 2">NCTC11458</strain>
    </source>
</reference>